<gene>
    <name evidence="1" type="ORF">CK203_083627</name>
</gene>
<accession>A0A438BSF3</accession>
<protein>
    <submittedName>
        <fullName evidence="1">Uncharacterized protein</fullName>
    </submittedName>
</protein>
<name>A0A438BSF3_VITVI</name>
<sequence length="138" mass="15068">MSIGKIHISRHVIFDELHFPFAKPPTIQPPCSVSPSHCVIPLAVPSFPISSLLPPLSSPPSELVLVFDVSVSISSSEVAPIPTTQPLFSHVPTPCHSMTMRAKNGIFKPKIFLFPTETIFPPPCESNSFKEAAKVPEW</sequence>
<dbReference type="Proteomes" id="UP000288805">
    <property type="component" value="Unassembled WGS sequence"/>
</dbReference>
<evidence type="ECO:0000313" key="2">
    <source>
        <dbReference type="Proteomes" id="UP000288805"/>
    </source>
</evidence>
<dbReference type="EMBL" id="QGNW01002645">
    <property type="protein sequence ID" value="RVW13800.1"/>
    <property type="molecule type" value="Genomic_DNA"/>
</dbReference>
<reference evidence="1 2" key="1">
    <citation type="journal article" date="2018" name="PLoS Genet.">
        <title>Population sequencing reveals clonal diversity and ancestral inbreeding in the grapevine cultivar Chardonnay.</title>
        <authorList>
            <person name="Roach M.J."/>
            <person name="Johnson D.L."/>
            <person name="Bohlmann J."/>
            <person name="van Vuuren H.J."/>
            <person name="Jones S.J."/>
            <person name="Pretorius I.S."/>
            <person name="Schmidt S.A."/>
            <person name="Borneman A.R."/>
        </authorList>
    </citation>
    <scope>NUCLEOTIDE SEQUENCE [LARGE SCALE GENOMIC DNA]</scope>
    <source>
        <strain evidence="2">cv. Chardonnay</strain>
        <tissue evidence="1">Leaf</tissue>
    </source>
</reference>
<organism evidence="1 2">
    <name type="scientific">Vitis vinifera</name>
    <name type="common">Grape</name>
    <dbReference type="NCBI Taxonomy" id="29760"/>
    <lineage>
        <taxon>Eukaryota</taxon>
        <taxon>Viridiplantae</taxon>
        <taxon>Streptophyta</taxon>
        <taxon>Embryophyta</taxon>
        <taxon>Tracheophyta</taxon>
        <taxon>Spermatophyta</taxon>
        <taxon>Magnoliopsida</taxon>
        <taxon>eudicotyledons</taxon>
        <taxon>Gunneridae</taxon>
        <taxon>Pentapetalae</taxon>
        <taxon>rosids</taxon>
        <taxon>Vitales</taxon>
        <taxon>Vitaceae</taxon>
        <taxon>Viteae</taxon>
        <taxon>Vitis</taxon>
    </lineage>
</organism>
<evidence type="ECO:0000313" key="1">
    <source>
        <dbReference type="EMBL" id="RVW13800.1"/>
    </source>
</evidence>
<comment type="caution">
    <text evidence="1">The sequence shown here is derived from an EMBL/GenBank/DDBJ whole genome shotgun (WGS) entry which is preliminary data.</text>
</comment>
<dbReference type="AlphaFoldDB" id="A0A438BSF3"/>
<proteinExistence type="predicted"/>